<dbReference type="Gene3D" id="3.40.50.150">
    <property type="entry name" value="Vaccinia Virus protein VP39"/>
    <property type="match status" value="1"/>
</dbReference>
<protein>
    <submittedName>
        <fullName evidence="3">Type I restriction-modification system</fullName>
    </submittedName>
</protein>
<dbReference type="GO" id="GO:0008170">
    <property type="term" value="F:N-methyltransferase activity"/>
    <property type="evidence" value="ECO:0007669"/>
    <property type="project" value="InterPro"/>
</dbReference>
<dbReference type="InterPro" id="IPR029063">
    <property type="entry name" value="SAM-dependent_MTases_sf"/>
</dbReference>
<evidence type="ECO:0000259" key="2">
    <source>
        <dbReference type="Pfam" id="PF02384"/>
    </source>
</evidence>
<gene>
    <name evidence="3" type="ORF">NCTC13102_00102</name>
</gene>
<dbReference type="InterPro" id="IPR003356">
    <property type="entry name" value="DNA_methylase_A-5"/>
</dbReference>
<proteinExistence type="inferred from homology"/>
<dbReference type="Proteomes" id="UP000250166">
    <property type="component" value="Unassembled WGS sequence"/>
</dbReference>
<evidence type="ECO:0000256" key="1">
    <source>
        <dbReference type="ARBA" id="ARBA00006594"/>
    </source>
</evidence>
<evidence type="ECO:0000313" key="4">
    <source>
        <dbReference type="Proteomes" id="UP000250166"/>
    </source>
</evidence>
<dbReference type="Pfam" id="PF02384">
    <property type="entry name" value="N6_Mtase"/>
    <property type="match status" value="1"/>
</dbReference>
<organism evidence="3 4">
    <name type="scientific">Helicobacter fennelliae</name>
    <dbReference type="NCBI Taxonomy" id="215"/>
    <lineage>
        <taxon>Bacteria</taxon>
        <taxon>Pseudomonadati</taxon>
        <taxon>Campylobacterota</taxon>
        <taxon>Epsilonproteobacteria</taxon>
        <taxon>Campylobacterales</taxon>
        <taxon>Helicobacteraceae</taxon>
        <taxon>Helicobacter</taxon>
    </lineage>
</organism>
<dbReference type="AlphaFoldDB" id="A0A2X3B8Z3"/>
<sequence>MTLVVSPCAMNLFLHGLDNDTSLVEKGDSLLELGNRRFYMVLTNLPFGKKSSTKIISDDGSVKSEQESYTREDFFASTSNK</sequence>
<dbReference type="GO" id="GO:0003677">
    <property type="term" value="F:DNA binding"/>
    <property type="evidence" value="ECO:0007669"/>
    <property type="project" value="InterPro"/>
</dbReference>
<feature type="domain" description="DNA methylase adenine-specific" evidence="2">
    <location>
        <begin position="8"/>
        <end position="59"/>
    </location>
</feature>
<dbReference type="EMBL" id="UAWL01000006">
    <property type="protein sequence ID" value="SQB97371.1"/>
    <property type="molecule type" value="Genomic_DNA"/>
</dbReference>
<reference evidence="3 4" key="1">
    <citation type="submission" date="2018-06" db="EMBL/GenBank/DDBJ databases">
        <authorList>
            <consortium name="Pathogen Informatics"/>
            <person name="Doyle S."/>
        </authorList>
    </citation>
    <scope>NUCLEOTIDE SEQUENCE [LARGE SCALE GENOMIC DNA]</scope>
    <source>
        <strain evidence="3 4">NCTC13102</strain>
    </source>
</reference>
<name>A0A2X3B8Z3_9HELI</name>
<comment type="similarity">
    <text evidence="1">Belongs to the N(4)/N(6)-methyltransferase family.</text>
</comment>
<dbReference type="RefSeq" id="WP_220086682.1">
    <property type="nucleotide sequence ID" value="NZ_UAWL01000006.1"/>
</dbReference>
<dbReference type="SUPFAM" id="SSF53335">
    <property type="entry name" value="S-adenosyl-L-methionine-dependent methyltransferases"/>
    <property type="match status" value="1"/>
</dbReference>
<accession>A0A2X3B8Z3</accession>
<evidence type="ECO:0000313" key="3">
    <source>
        <dbReference type="EMBL" id="SQB97371.1"/>
    </source>
</evidence>